<proteinExistence type="predicted"/>
<evidence type="ECO:0000313" key="8">
    <source>
        <dbReference type="EMBL" id="KAJ8901818.1"/>
    </source>
</evidence>
<dbReference type="AlphaFoldDB" id="A0AAV8UH41"/>
<dbReference type="SMART" id="SM00380">
    <property type="entry name" value="AP2"/>
    <property type="match status" value="1"/>
</dbReference>
<keyword evidence="4" id="KW-0804">Transcription</keyword>
<name>A0AAV8UH41_9RHOD</name>
<feature type="region of interest" description="Disordered" evidence="6">
    <location>
        <begin position="208"/>
        <end position="262"/>
    </location>
</feature>
<dbReference type="InterPro" id="IPR036955">
    <property type="entry name" value="AP2/ERF_dom_sf"/>
</dbReference>
<dbReference type="PROSITE" id="PS51032">
    <property type="entry name" value="AP2_ERF"/>
    <property type="match status" value="1"/>
</dbReference>
<evidence type="ECO:0000256" key="2">
    <source>
        <dbReference type="ARBA" id="ARBA00023015"/>
    </source>
</evidence>
<evidence type="ECO:0000259" key="7">
    <source>
        <dbReference type="PROSITE" id="PS51032"/>
    </source>
</evidence>
<dbReference type="GO" id="GO:0003700">
    <property type="term" value="F:DNA-binding transcription factor activity"/>
    <property type="evidence" value="ECO:0007669"/>
    <property type="project" value="InterPro"/>
</dbReference>
<evidence type="ECO:0000313" key="9">
    <source>
        <dbReference type="Proteomes" id="UP001157974"/>
    </source>
</evidence>
<organism evidence="8 9">
    <name type="scientific">Rhodosorus marinus</name>
    <dbReference type="NCBI Taxonomy" id="101924"/>
    <lineage>
        <taxon>Eukaryota</taxon>
        <taxon>Rhodophyta</taxon>
        <taxon>Stylonematophyceae</taxon>
        <taxon>Stylonematales</taxon>
        <taxon>Stylonemataceae</taxon>
        <taxon>Rhodosorus</taxon>
    </lineage>
</organism>
<keyword evidence="9" id="KW-1185">Reference proteome</keyword>
<reference evidence="8 9" key="1">
    <citation type="journal article" date="2023" name="Nat. Commun.">
        <title>Origin of minicircular mitochondrial genomes in red algae.</title>
        <authorList>
            <person name="Lee Y."/>
            <person name="Cho C.H."/>
            <person name="Lee Y.M."/>
            <person name="Park S.I."/>
            <person name="Yang J.H."/>
            <person name="West J.A."/>
            <person name="Bhattacharya D."/>
            <person name="Yoon H.S."/>
        </authorList>
    </citation>
    <scope>NUCLEOTIDE SEQUENCE [LARGE SCALE GENOMIC DNA]</scope>
    <source>
        <strain evidence="8 9">CCMP1338</strain>
        <tissue evidence="8">Whole cell</tissue>
    </source>
</reference>
<dbReference type="SUPFAM" id="SSF54171">
    <property type="entry name" value="DNA-binding domain"/>
    <property type="match status" value="1"/>
</dbReference>
<evidence type="ECO:0000256" key="4">
    <source>
        <dbReference type="ARBA" id="ARBA00023163"/>
    </source>
</evidence>
<feature type="compositionally biased region" description="Basic and acidic residues" evidence="6">
    <location>
        <begin position="120"/>
        <end position="136"/>
    </location>
</feature>
<evidence type="ECO:0000256" key="5">
    <source>
        <dbReference type="ARBA" id="ARBA00023242"/>
    </source>
</evidence>
<evidence type="ECO:0000256" key="1">
    <source>
        <dbReference type="ARBA" id="ARBA00004123"/>
    </source>
</evidence>
<dbReference type="InterPro" id="IPR001471">
    <property type="entry name" value="AP2/ERF_dom"/>
</dbReference>
<feature type="compositionally biased region" description="Polar residues" evidence="6">
    <location>
        <begin position="218"/>
        <end position="242"/>
    </location>
</feature>
<keyword evidence="5" id="KW-0539">Nucleus</keyword>
<comment type="subcellular location">
    <subcellularLocation>
        <location evidence="1">Nucleus</location>
    </subcellularLocation>
</comment>
<accession>A0AAV8UH41</accession>
<gene>
    <name evidence="8" type="ORF">NDN08_004023</name>
</gene>
<feature type="region of interest" description="Disordered" evidence="6">
    <location>
        <begin position="115"/>
        <end position="136"/>
    </location>
</feature>
<dbReference type="EMBL" id="JAMWBK010000010">
    <property type="protein sequence ID" value="KAJ8901818.1"/>
    <property type="molecule type" value="Genomic_DNA"/>
</dbReference>
<dbReference type="InterPro" id="IPR016177">
    <property type="entry name" value="DNA-bd_dom_sf"/>
</dbReference>
<dbReference type="Gene3D" id="3.30.730.10">
    <property type="entry name" value="AP2/ERF domain"/>
    <property type="match status" value="1"/>
</dbReference>
<feature type="domain" description="AP2/ERF" evidence="7">
    <location>
        <begin position="4"/>
        <end position="60"/>
    </location>
</feature>
<protein>
    <recommendedName>
        <fullName evidence="7">AP2/ERF domain-containing protein</fullName>
    </recommendedName>
</protein>
<dbReference type="GO" id="GO:0003677">
    <property type="term" value="F:DNA binding"/>
    <property type="evidence" value="ECO:0007669"/>
    <property type="project" value="UniProtKB-KW"/>
</dbReference>
<keyword evidence="2" id="KW-0805">Transcription regulation</keyword>
<sequence length="262" mass="29819">MISSYRGVSWNKKNKAWQARIRYGRDVLSLGYFDCDKRAAQAFDIMSLRIHKDLAKTNFPFGNYDRRIFEDKPLSEVVYMARALSRKRRRSGDDEQEREWERVALEACMRIHEGVSNASESDHTSEARSSGELERENNLGGLLQAAEVTSLREKNANLMHSKESLELALQFSQAQCVSVSWERDQAIAQRDQAMVRIKQLELEFASSGFHKRSHRDNGQGSDCTTSTDQQLHTRVEMSQPSINVKGLQSHRESGESCAVTAS</sequence>
<comment type="caution">
    <text evidence="8">The sequence shown here is derived from an EMBL/GenBank/DDBJ whole genome shotgun (WGS) entry which is preliminary data.</text>
</comment>
<dbReference type="GO" id="GO:0005634">
    <property type="term" value="C:nucleus"/>
    <property type="evidence" value="ECO:0007669"/>
    <property type="project" value="UniProtKB-SubCell"/>
</dbReference>
<evidence type="ECO:0000256" key="6">
    <source>
        <dbReference type="SAM" id="MobiDB-lite"/>
    </source>
</evidence>
<evidence type="ECO:0000256" key="3">
    <source>
        <dbReference type="ARBA" id="ARBA00023125"/>
    </source>
</evidence>
<keyword evidence="3" id="KW-0238">DNA-binding</keyword>
<dbReference type="Proteomes" id="UP001157974">
    <property type="component" value="Unassembled WGS sequence"/>
</dbReference>